<dbReference type="InterPro" id="IPR000182">
    <property type="entry name" value="GNAT_dom"/>
</dbReference>
<dbReference type="Pfam" id="PF00583">
    <property type="entry name" value="Acetyltransf_1"/>
    <property type="match status" value="1"/>
</dbReference>
<proteinExistence type="predicted"/>
<dbReference type="InterPro" id="IPR016181">
    <property type="entry name" value="Acyl_CoA_acyltransferase"/>
</dbReference>
<dbReference type="AlphaFoldDB" id="A0A0K0Y6D4"/>
<reference evidence="3 4" key="1">
    <citation type="journal article" date="2015" name="Genome Announc.">
        <title>Closed Genome Sequence of Octadecabacter temperatus SB1, the First Mesophilic Species of the Genus Octadecabacter.</title>
        <authorList>
            <person name="Voget S."/>
            <person name="Billerbeck S."/>
            <person name="Simon M."/>
            <person name="Daniel R."/>
        </authorList>
    </citation>
    <scope>NUCLEOTIDE SEQUENCE [LARGE SCALE GENOMIC DNA]</scope>
    <source>
        <strain evidence="3 4">SB1</strain>
    </source>
</reference>
<evidence type="ECO:0000256" key="1">
    <source>
        <dbReference type="ARBA" id="ARBA00022679"/>
    </source>
</evidence>
<dbReference type="PANTHER" id="PTHR43877">
    <property type="entry name" value="AMINOALKYLPHOSPHONATE N-ACETYLTRANSFERASE-RELATED-RELATED"/>
    <property type="match status" value="1"/>
</dbReference>
<dbReference type="OrthoDB" id="9797178at2"/>
<gene>
    <name evidence="3" type="ORF">OSB_19350</name>
</gene>
<organism evidence="3 4">
    <name type="scientific">Octadecabacter temperatus</name>
    <dbReference type="NCBI Taxonomy" id="1458307"/>
    <lineage>
        <taxon>Bacteria</taxon>
        <taxon>Pseudomonadati</taxon>
        <taxon>Pseudomonadota</taxon>
        <taxon>Alphaproteobacteria</taxon>
        <taxon>Rhodobacterales</taxon>
        <taxon>Roseobacteraceae</taxon>
        <taxon>Octadecabacter</taxon>
    </lineage>
</organism>
<dbReference type="GO" id="GO:0016747">
    <property type="term" value="F:acyltransferase activity, transferring groups other than amino-acyl groups"/>
    <property type="evidence" value="ECO:0007669"/>
    <property type="project" value="InterPro"/>
</dbReference>
<keyword evidence="1 3" id="KW-0808">Transferase</keyword>
<name>A0A0K0Y6D4_9RHOB</name>
<dbReference type="EMBL" id="CP012160">
    <property type="protein sequence ID" value="AKS46475.1"/>
    <property type="molecule type" value="Genomic_DNA"/>
</dbReference>
<sequence length="163" mass="17120">MKWKIRQEQEGDEAVIADVTRIAFEPKAFSDGTEETLPAKLREAGALILSLVAVNGKTVIGHVALSPAKVGDAKWLAVGPVSVLPDHQGKGIGSALVNHAVAVAQAYGRGGVVLEGDPAFYGRLGFVQSDALTHQGKPSRHLQAITFDGDAEGDVEFHPVFSG</sequence>
<evidence type="ECO:0000313" key="4">
    <source>
        <dbReference type="Proteomes" id="UP000067444"/>
    </source>
</evidence>
<dbReference type="RefSeq" id="WP_049834773.1">
    <property type="nucleotide sequence ID" value="NZ_CP012160.1"/>
</dbReference>
<dbReference type="PROSITE" id="PS51186">
    <property type="entry name" value="GNAT"/>
    <property type="match status" value="1"/>
</dbReference>
<dbReference type="STRING" id="1458307.OSB_19350"/>
<protein>
    <submittedName>
        <fullName evidence="3">Acetyltransferase (GNAT) family protein</fullName>
    </submittedName>
</protein>
<evidence type="ECO:0000313" key="3">
    <source>
        <dbReference type="EMBL" id="AKS46475.1"/>
    </source>
</evidence>
<dbReference type="SUPFAM" id="SSF55729">
    <property type="entry name" value="Acyl-CoA N-acyltransferases (Nat)"/>
    <property type="match status" value="1"/>
</dbReference>
<evidence type="ECO:0000256" key="2">
    <source>
        <dbReference type="ARBA" id="ARBA00023315"/>
    </source>
</evidence>
<dbReference type="Proteomes" id="UP000067444">
    <property type="component" value="Chromosome"/>
</dbReference>
<dbReference type="CDD" id="cd04301">
    <property type="entry name" value="NAT_SF"/>
    <property type="match status" value="1"/>
</dbReference>
<dbReference type="KEGG" id="otm:OSB_19350"/>
<dbReference type="Gene3D" id="3.40.630.30">
    <property type="match status" value="1"/>
</dbReference>
<keyword evidence="4" id="KW-1185">Reference proteome</keyword>
<dbReference type="InterPro" id="IPR050832">
    <property type="entry name" value="Bact_Acetyltransf"/>
</dbReference>
<accession>A0A0K0Y6D4</accession>
<keyword evidence="2" id="KW-0012">Acyltransferase</keyword>